<dbReference type="AlphaFoldDB" id="A0A410MIC5"/>
<dbReference type="GO" id="GO:0009307">
    <property type="term" value="P:DNA restriction-modification system"/>
    <property type="evidence" value="ECO:0007669"/>
    <property type="project" value="InterPro"/>
</dbReference>
<evidence type="ECO:0000313" key="2">
    <source>
        <dbReference type="EMBL" id="QAS54443.1"/>
    </source>
</evidence>
<dbReference type="GO" id="GO:0004519">
    <property type="term" value="F:endonuclease activity"/>
    <property type="evidence" value="ECO:0007669"/>
    <property type="project" value="InterPro"/>
</dbReference>
<accession>A0A410MIC5</accession>
<dbReference type="GO" id="GO:0003677">
    <property type="term" value="F:DNA binding"/>
    <property type="evidence" value="ECO:0007669"/>
    <property type="project" value="InterPro"/>
</dbReference>
<name>A0A410MIC5_9BACI</name>
<dbReference type="InterPro" id="IPR007560">
    <property type="entry name" value="Restrct_endonuc_IV_Mrr"/>
</dbReference>
<sequence length="106" mass="12255">MLSLLFHLGYGQTKENVKSNVRKTNDWGLDGYIELDPLGLDKLYIQARRWNQNSVALNTSNDFQVQLIPKVATKESLLPLLHLLEMLRIVVKKLRTIHCCYLMDSI</sequence>
<dbReference type="Proteomes" id="UP000287756">
    <property type="component" value="Chromosome"/>
</dbReference>
<proteinExistence type="predicted"/>
<gene>
    <name evidence="2" type="ORF">HLI_20580</name>
</gene>
<dbReference type="KEGG" id="hli:HLI_20580"/>
<evidence type="ECO:0000259" key="1">
    <source>
        <dbReference type="Pfam" id="PF04471"/>
    </source>
</evidence>
<evidence type="ECO:0000313" key="3">
    <source>
        <dbReference type="Proteomes" id="UP000287756"/>
    </source>
</evidence>
<protein>
    <recommendedName>
        <fullName evidence="1">Restriction endonuclease type IV Mrr domain-containing protein</fullName>
    </recommendedName>
</protein>
<reference evidence="2 3" key="1">
    <citation type="submission" date="2018-01" db="EMBL/GenBank/DDBJ databases">
        <title>The whole genome sequencing and assembly of Halobacillus litoralis ERB031 strain.</title>
        <authorList>
            <person name="Lee S.-J."/>
            <person name="Park M.-K."/>
            <person name="Kim J.-Y."/>
            <person name="Lee Y.-J."/>
            <person name="Yi H."/>
            <person name="Bahn Y.-S."/>
            <person name="Kim J.F."/>
            <person name="Lee D.-W."/>
        </authorList>
    </citation>
    <scope>NUCLEOTIDE SEQUENCE [LARGE SCALE GENOMIC DNA]</scope>
    <source>
        <strain evidence="2 3">ERB 031</strain>
    </source>
</reference>
<dbReference type="EMBL" id="CP026118">
    <property type="protein sequence ID" value="QAS54443.1"/>
    <property type="molecule type" value="Genomic_DNA"/>
</dbReference>
<dbReference type="Pfam" id="PF04471">
    <property type="entry name" value="Mrr_cat"/>
    <property type="match status" value="1"/>
</dbReference>
<feature type="domain" description="Restriction endonuclease type IV Mrr" evidence="1">
    <location>
        <begin position="4"/>
        <end position="56"/>
    </location>
</feature>
<organism evidence="2 3">
    <name type="scientific">Halobacillus litoralis</name>
    <dbReference type="NCBI Taxonomy" id="45668"/>
    <lineage>
        <taxon>Bacteria</taxon>
        <taxon>Bacillati</taxon>
        <taxon>Bacillota</taxon>
        <taxon>Bacilli</taxon>
        <taxon>Bacillales</taxon>
        <taxon>Bacillaceae</taxon>
        <taxon>Halobacillus</taxon>
    </lineage>
</organism>
<dbReference type="OrthoDB" id="9803736at2"/>